<sequence>MLPYGRQSIEPDDIAAVEAALRSDWLTTGPEVDRFEAAIAERAGVEHAVSVTSGTAALHVAYAAAGIEPGDEVVTTPLTFVATAAGAALHGAKIVFADVDPATGNLDPAAVEAAVTERTKVIAGVDYAGVPVDGTALREIASRQGALFLEDAAHSIGSTQDGAPVGSLADLTTYSFFPTKNLTTAEGGAVVTADADLAARARAFKNHGLVRDKAVQRYPDEGPWHQEVHSFGLNYRLPDVLCALGTSQLARLDAFVARRAEVKKAYDEALGDLEGVDIPGVPEGAAPAWHLYPLRVPAERRRAIFEAMREQGIGVQVNYIPAYWHPVFEDLGYQRGMCPVAEDYYRREISLPMFPGLTDHDVERVIEVTRKVVAG</sequence>
<proteinExistence type="inferred from homology"/>
<dbReference type="EC" id="2.6.1.92" evidence="5"/>
<organism evidence="5 6">
    <name type="scientific">Brachybacterium paraconglomeratum</name>
    <dbReference type="NCBI Taxonomy" id="173362"/>
    <lineage>
        <taxon>Bacteria</taxon>
        <taxon>Bacillati</taxon>
        <taxon>Actinomycetota</taxon>
        <taxon>Actinomycetes</taxon>
        <taxon>Micrococcales</taxon>
        <taxon>Dermabacteraceae</taxon>
        <taxon>Brachybacterium</taxon>
    </lineage>
</organism>
<dbReference type="RefSeq" id="WP_126988248.1">
    <property type="nucleotide sequence ID" value="NZ_ML133858.1"/>
</dbReference>
<dbReference type="PIRSF" id="PIRSF000390">
    <property type="entry name" value="PLP_StrS"/>
    <property type="match status" value="1"/>
</dbReference>
<dbReference type="NCBIfam" id="TIGR03588">
    <property type="entry name" value="PseC"/>
    <property type="match status" value="1"/>
</dbReference>
<gene>
    <name evidence="5" type="primary">pseC</name>
    <name evidence="5" type="ORF">DS079_12680</name>
</gene>
<comment type="caution">
    <text evidence="5">The sequence shown here is derived from an EMBL/GenBank/DDBJ whole genome shotgun (WGS) entry which is preliminary data.</text>
</comment>
<feature type="modified residue" description="N6-(pyridoxal phosphate)lysine" evidence="3">
    <location>
        <position position="180"/>
    </location>
</feature>
<evidence type="ECO:0000256" key="2">
    <source>
        <dbReference type="PIRSR" id="PIRSR000390-1"/>
    </source>
</evidence>
<accession>A0A426SI25</accession>
<dbReference type="Gene3D" id="3.90.1150.10">
    <property type="entry name" value="Aspartate Aminotransferase, domain 1"/>
    <property type="match status" value="1"/>
</dbReference>
<dbReference type="GeneID" id="78121878"/>
<dbReference type="InterPro" id="IPR000653">
    <property type="entry name" value="DegT/StrS_aminotransferase"/>
</dbReference>
<dbReference type="Proteomes" id="UP000274327">
    <property type="component" value="Unassembled WGS sequence"/>
</dbReference>
<keyword evidence="6" id="KW-1185">Reference proteome</keyword>
<evidence type="ECO:0000256" key="4">
    <source>
        <dbReference type="RuleBase" id="RU004508"/>
    </source>
</evidence>
<dbReference type="AlphaFoldDB" id="A0A426SI25"/>
<evidence type="ECO:0000256" key="1">
    <source>
        <dbReference type="ARBA" id="ARBA00001933"/>
    </source>
</evidence>
<protein>
    <submittedName>
        <fullName evidence="5">UDP-4-amino-4, 6-dideoxy-N-acetyl-beta-L-altrosamine transaminase</fullName>
        <ecNumber evidence="5">2.6.1.92</ecNumber>
    </submittedName>
</protein>
<dbReference type="InterPro" id="IPR015422">
    <property type="entry name" value="PyrdxlP-dep_Trfase_small"/>
</dbReference>
<name>A0A426SI25_9MICO</name>
<keyword evidence="3 4" id="KW-0663">Pyridoxal phosphate</keyword>
<evidence type="ECO:0000313" key="6">
    <source>
        <dbReference type="Proteomes" id="UP000274327"/>
    </source>
</evidence>
<dbReference type="InterPro" id="IPR015421">
    <property type="entry name" value="PyrdxlP-dep_Trfase_major"/>
</dbReference>
<evidence type="ECO:0000313" key="5">
    <source>
        <dbReference type="EMBL" id="RRR17802.1"/>
    </source>
</evidence>
<dbReference type="GO" id="GO:0030170">
    <property type="term" value="F:pyridoxal phosphate binding"/>
    <property type="evidence" value="ECO:0007669"/>
    <property type="project" value="TreeGrafter"/>
</dbReference>
<feature type="active site" description="Proton acceptor" evidence="2">
    <location>
        <position position="180"/>
    </location>
</feature>
<dbReference type="GO" id="GO:0008483">
    <property type="term" value="F:transaminase activity"/>
    <property type="evidence" value="ECO:0007669"/>
    <property type="project" value="UniProtKB-KW"/>
</dbReference>
<dbReference type="InterPro" id="IPR020026">
    <property type="entry name" value="PseC"/>
</dbReference>
<dbReference type="PANTHER" id="PTHR30244">
    <property type="entry name" value="TRANSAMINASE"/>
    <property type="match status" value="1"/>
</dbReference>
<dbReference type="InterPro" id="IPR015424">
    <property type="entry name" value="PyrdxlP-dep_Trfase"/>
</dbReference>
<keyword evidence="5" id="KW-0808">Transferase</keyword>
<dbReference type="EMBL" id="QOCI01000010">
    <property type="protein sequence ID" value="RRR17802.1"/>
    <property type="molecule type" value="Genomic_DNA"/>
</dbReference>
<reference evidence="5 6" key="1">
    <citation type="submission" date="2018-07" db="EMBL/GenBank/DDBJ databases">
        <title>Brachybacteriurn paraconglorneratum KCTC 9916.</title>
        <authorList>
            <person name="Li Y."/>
        </authorList>
    </citation>
    <scope>NUCLEOTIDE SEQUENCE [LARGE SCALE GENOMIC DNA]</scope>
    <source>
        <strain evidence="5 6">KCTC 9916</strain>
    </source>
</reference>
<evidence type="ECO:0000256" key="3">
    <source>
        <dbReference type="PIRSR" id="PIRSR000390-2"/>
    </source>
</evidence>
<dbReference type="Gene3D" id="3.40.640.10">
    <property type="entry name" value="Type I PLP-dependent aspartate aminotransferase-like (Major domain)"/>
    <property type="match status" value="1"/>
</dbReference>
<comment type="cofactor">
    <cofactor evidence="1">
        <name>pyridoxal 5'-phosphate</name>
        <dbReference type="ChEBI" id="CHEBI:597326"/>
    </cofactor>
</comment>
<dbReference type="PANTHER" id="PTHR30244:SF34">
    <property type="entry name" value="DTDP-4-AMINO-4,6-DIDEOXYGALACTOSE TRANSAMINASE"/>
    <property type="match status" value="1"/>
</dbReference>
<comment type="similarity">
    <text evidence="4">Belongs to the DegT/DnrJ/EryC1 family.</text>
</comment>
<dbReference type="GO" id="GO:0000271">
    <property type="term" value="P:polysaccharide biosynthetic process"/>
    <property type="evidence" value="ECO:0007669"/>
    <property type="project" value="TreeGrafter"/>
</dbReference>
<dbReference type="CDD" id="cd00616">
    <property type="entry name" value="AHBA_syn"/>
    <property type="match status" value="1"/>
</dbReference>
<dbReference type="SUPFAM" id="SSF53383">
    <property type="entry name" value="PLP-dependent transferases"/>
    <property type="match status" value="1"/>
</dbReference>
<dbReference type="Pfam" id="PF01041">
    <property type="entry name" value="DegT_DnrJ_EryC1"/>
    <property type="match status" value="1"/>
</dbReference>
<keyword evidence="5" id="KW-0032">Aminotransferase</keyword>